<name>A0A9P5RT63_9FUNG</name>
<proteinExistence type="predicted"/>
<evidence type="ECO:0000313" key="1">
    <source>
        <dbReference type="EMBL" id="KAF9147350.1"/>
    </source>
</evidence>
<organism evidence="1 2">
    <name type="scientific">Linnemannia schmuckeri</name>
    <dbReference type="NCBI Taxonomy" id="64567"/>
    <lineage>
        <taxon>Eukaryota</taxon>
        <taxon>Fungi</taxon>
        <taxon>Fungi incertae sedis</taxon>
        <taxon>Mucoromycota</taxon>
        <taxon>Mortierellomycotina</taxon>
        <taxon>Mortierellomycetes</taxon>
        <taxon>Mortierellales</taxon>
        <taxon>Mortierellaceae</taxon>
        <taxon>Linnemannia</taxon>
    </lineage>
</organism>
<sequence length="668" mass="75525">MFLKQVKKATQTCPTPRALEIPEILDRIFFFIQDDFVLTHSIILVCRQWLWMNQHRLRHELSWADDTNNKSSSDTISINKILARLPRATHLVWSSTDDVLMEKHTQRLIQALQENNNHYIQRLRPIAADNVVVVNDANNSNSKSNRLIARWKDGLLKSNNKAPLLKGVLRELNLSGSAAFFLRVLPYLASLTTLQLRLLGPATIQMHIVLNTCPHLLSLHLNASSIIYLPGPWTLFMGTVLGVESINQNGVLPLQSLLLENASFAQTSLEDLLVFTPRLANLQLRNLHPDTTSADNNFYSWPNLFCQLATLSLPLHSIHFSIYNQAASEVEEQEKVYIVCPRSSEWAFRSFDLTPSLTSCLSQLRNAVTTLELVDSEGQTANNYGLALHRYLCASPHLLHLKATNSVCLVERMDIHSRWTPSVRVNNGSVVQDLQPGIWACRNLQTLHIRVHNLGSAALQSLPIRSRIVFGYISTVLPQLRDLELFELENDPGLSISLFGGLCLLARLRHLESLRLGTGKTPQKVRAGDVRWMIPSGQSRVGRMERIEVVATWGILLTAERNTERRRQEAVSEYAPVDVYHPYTEPKVVEGLIMLGLLADVKVLVDQMNSKEGYQSWPRLKYLSVYQKHPSRTMTGLEKGFERLMKENTMDVDSRVYDETGLIMGGGV</sequence>
<dbReference type="Proteomes" id="UP000748756">
    <property type="component" value="Unassembled WGS sequence"/>
</dbReference>
<accession>A0A9P5RT63</accession>
<keyword evidence="2" id="KW-1185">Reference proteome</keyword>
<dbReference type="EMBL" id="JAAAUQ010000825">
    <property type="protein sequence ID" value="KAF9147350.1"/>
    <property type="molecule type" value="Genomic_DNA"/>
</dbReference>
<dbReference type="AlphaFoldDB" id="A0A9P5RT63"/>
<dbReference type="OrthoDB" id="2336397at2759"/>
<evidence type="ECO:0000313" key="2">
    <source>
        <dbReference type="Proteomes" id="UP000748756"/>
    </source>
</evidence>
<reference evidence="1" key="1">
    <citation type="journal article" date="2020" name="Fungal Divers.">
        <title>Resolving the Mortierellaceae phylogeny through synthesis of multi-gene phylogenetics and phylogenomics.</title>
        <authorList>
            <person name="Vandepol N."/>
            <person name="Liber J."/>
            <person name="Desiro A."/>
            <person name="Na H."/>
            <person name="Kennedy M."/>
            <person name="Barry K."/>
            <person name="Grigoriev I.V."/>
            <person name="Miller A.N."/>
            <person name="O'Donnell K."/>
            <person name="Stajich J.E."/>
            <person name="Bonito G."/>
        </authorList>
    </citation>
    <scope>NUCLEOTIDE SEQUENCE</scope>
    <source>
        <strain evidence="1">NRRL 6426</strain>
    </source>
</reference>
<gene>
    <name evidence="1" type="ORF">BG015_011029</name>
</gene>
<comment type="caution">
    <text evidence="1">The sequence shown here is derived from an EMBL/GenBank/DDBJ whole genome shotgun (WGS) entry which is preliminary data.</text>
</comment>
<protein>
    <submittedName>
        <fullName evidence="1">Uncharacterized protein</fullName>
    </submittedName>
</protein>